<feature type="compositionally biased region" description="Pro residues" evidence="1">
    <location>
        <begin position="529"/>
        <end position="546"/>
    </location>
</feature>
<evidence type="ECO:0000256" key="2">
    <source>
        <dbReference type="SAM" id="Phobius"/>
    </source>
</evidence>
<dbReference type="Proteomes" id="UP001153069">
    <property type="component" value="Unassembled WGS sequence"/>
</dbReference>
<accession>A0A9N8E1N1</accession>
<organism evidence="3 4">
    <name type="scientific">Seminavis robusta</name>
    <dbReference type="NCBI Taxonomy" id="568900"/>
    <lineage>
        <taxon>Eukaryota</taxon>
        <taxon>Sar</taxon>
        <taxon>Stramenopiles</taxon>
        <taxon>Ochrophyta</taxon>
        <taxon>Bacillariophyta</taxon>
        <taxon>Bacillariophyceae</taxon>
        <taxon>Bacillariophycidae</taxon>
        <taxon>Naviculales</taxon>
        <taxon>Naviculaceae</taxon>
        <taxon>Seminavis</taxon>
    </lineage>
</organism>
<feature type="transmembrane region" description="Helical" evidence="2">
    <location>
        <begin position="129"/>
        <end position="150"/>
    </location>
</feature>
<evidence type="ECO:0000256" key="1">
    <source>
        <dbReference type="SAM" id="MobiDB-lite"/>
    </source>
</evidence>
<evidence type="ECO:0000313" key="4">
    <source>
        <dbReference type="Proteomes" id="UP001153069"/>
    </source>
</evidence>
<keyword evidence="2" id="KW-0812">Transmembrane</keyword>
<proteinExistence type="predicted"/>
<keyword evidence="2" id="KW-1133">Transmembrane helix</keyword>
<evidence type="ECO:0008006" key="5">
    <source>
        <dbReference type="Google" id="ProtNLM"/>
    </source>
</evidence>
<feature type="transmembrane region" description="Helical" evidence="2">
    <location>
        <begin position="56"/>
        <end position="80"/>
    </location>
</feature>
<dbReference type="EMBL" id="CAICTM010000455">
    <property type="protein sequence ID" value="CAB9510856.1"/>
    <property type="molecule type" value="Genomic_DNA"/>
</dbReference>
<evidence type="ECO:0000313" key="3">
    <source>
        <dbReference type="EMBL" id="CAB9510856.1"/>
    </source>
</evidence>
<feature type="region of interest" description="Disordered" evidence="1">
    <location>
        <begin position="518"/>
        <end position="550"/>
    </location>
</feature>
<dbReference type="OrthoDB" id="405906at2759"/>
<comment type="caution">
    <text evidence="3">The sequence shown here is derived from an EMBL/GenBank/DDBJ whole genome shotgun (WGS) entry which is preliminary data.</text>
</comment>
<dbReference type="AlphaFoldDB" id="A0A9N8E1N1"/>
<feature type="transmembrane region" description="Helical" evidence="2">
    <location>
        <begin position="199"/>
        <end position="231"/>
    </location>
</feature>
<gene>
    <name evidence="3" type="ORF">SEMRO_456_G146690.1</name>
</gene>
<reference evidence="3" key="1">
    <citation type="submission" date="2020-06" db="EMBL/GenBank/DDBJ databases">
        <authorList>
            <consortium name="Plant Systems Biology data submission"/>
        </authorList>
    </citation>
    <scope>NUCLEOTIDE SEQUENCE</scope>
    <source>
        <strain evidence="3">D6</strain>
    </source>
</reference>
<feature type="transmembrane region" description="Helical" evidence="2">
    <location>
        <begin position="15"/>
        <end position="36"/>
    </location>
</feature>
<name>A0A9N8E1N1_9STRA</name>
<keyword evidence="4" id="KW-1185">Reference proteome</keyword>
<feature type="transmembrane region" description="Helical" evidence="2">
    <location>
        <begin position="86"/>
        <end position="108"/>
    </location>
</feature>
<feature type="region of interest" description="Disordered" evidence="1">
    <location>
        <begin position="462"/>
        <end position="493"/>
    </location>
</feature>
<keyword evidence="2" id="KW-0472">Membrane</keyword>
<protein>
    <recommendedName>
        <fullName evidence="5">Transmembrane protein</fullName>
    </recommendedName>
</protein>
<feature type="transmembrane region" description="Helical" evidence="2">
    <location>
        <begin position="162"/>
        <end position="178"/>
    </location>
</feature>
<sequence>MNLPLCHDMAERGTFGILFTATLLSSWVAGSTYQWVVEKGLFRKDFLQKENQYNILVGLSALSANLQAIGCFLNAVLLISDSDSNSYGLTTALSINMLLMTHTSLMLVSRKVSLTYPNAEQTWQRLLCINLAMLPVSFIGAAIWATSHLFPEKEGWQQANGIFMPISIGLWGMAEASLSSSFVRQMSHYQWTEVQNKGLAVLAFVALCDLLCILLAILFGDMVAMCLWGLLYSVRIRLEIRVMNSMIEYIQSKRTALMYQGRSHRRLCRCGRKKNQNSLDGGAGVDSGDDADSVSSSGSIFSRMPSMLIHPNDLTQIFHANFFTDVLSTGPISKSFRSLATLAKKSCHRSNKSGVCLNCSKPAPSDEGTSGNFRSGLHHQRSWRSLRNVLSVGDGDCCCCDNEVNEKTVTENTVRDSGGSSFFFATPPPVREIQVGFTTSALDDLEIPRQQDDLARSIDSCNQPDVVEGHAPVKEGASQGNNDTHRASFGAQTSGHVADFSDYILTSDEEQSVCLSDQDEYEGPADWTPHPPPASAPEPQPEPPTPFDGNVAHHIVECGDNVYFDDDDEDDTSSDRDNVGSPFEECDMEGGQAEVLEDISLGLPCSFGRQDSTRTIDEATREQLDQLQELHCL</sequence>